<accession>A0ABN6VKR2</accession>
<geneLocation type="plasmid" evidence="1 2">
    <name>pSS37A-Re-2</name>
</geneLocation>
<keyword evidence="2" id="KW-1185">Reference proteome</keyword>
<evidence type="ECO:0000313" key="2">
    <source>
        <dbReference type="Proteomes" id="UP001317629"/>
    </source>
</evidence>
<dbReference type="Proteomes" id="UP001317629">
    <property type="component" value="Plasmid pSS37A-Re-2"/>
</dbReference>
<reference evidence="1 2" key="1">
    <citation type="journal article" date="2023" name="Int. J. Syst. Evol. Microbiol.">
        <title>Methylocystis iwaonis sp. nov., a type II methane-oxidizing bacterium from surface soil of a rice paddy field in Japan, and emended description of the genus Methylocystis (ex Whittenbury et al. 1970) Bowman et al. 1993.</title>
        <authorList>
            <person name="Kaise H."/>
            <person name="Sawadogo J.B."/>
            <person name="Alam M.S."/>
            <person name="Ueno C."/>
            <person name="Dianou D."/>
            <person name="Shinjo R."/>
            <person name="Asakawa S."/>
        </authorList>
    </citation>
    <scope>NUCLEOTIDE SEQUENCE [LARGE SCALE GENOMIC DNA]</scope>
    <source>
        <strain evidence="1 2">SS37A-Re</strain>
    </source>
</reference>
<sequence>MSTIAAYLLDPSAATIRPVQIEPATIFDTARFFVGADYLALHQIDKRHTAYVDDDGLTKPVTGMFTVAGREGTPVAGRALILGNDSTGDAARSPFLTIEAVARILMVHRPIIIPRLVSMEETHPGLKILSTRVGTLTLDLQRVHPAICKD</sequence>
<keyword evidence="1" id="KW-0614">Plasmid</keyword>
<dbReference type="EMBL" id="AP027144">
    <property type="protein sequence ID" value="BDV36354.1"/>
    <property type="molecule type" value="Genomic_DNA"/>
</dbReference>
<name>A0ABN6VKR2_9HYPH</name>
<protein>
    <submittedName>
        <fullName evidence="1">Uncharacterized protein</fullName>
    </submittedName>
</protein>
<evidence type="ECO:0000313" key="1">
    <source>
        <dbReference type="EMBL" id="BDV36354.1"/>
    </source>
</evidence>
<proteinExistence type="predicted"/>
<dbReference type="RefSeq" id="WP_281932662.1">
    <property type="nucleotide sequence ID" value="NZ_AP027144.1"/>
</dbReference>
<organism evidence="1 2">
    <name type="scientific">Methylocystis iwaonis</name>
    <dbReference type="NCBI Taxonomy" id="2885079"/>
    <lineage>
        <taxon>Bacteria</taxon>
        <taxon>Pseudomonadati</taxon>
        <taxon>Pseudomonadota</taxon>
        <taxon>Alphaproteobacteria</taxon>
        <taxon>Hyphomicrobiales</taxon>
        <taxon>Methylocystaceae</taxon>
        <taxon>Methylocystis</taxon>
    </lineage>
</organism>
<gene>
    <name evidence="1" type="ORF">SS37A_38840</name>
</gene>